<dbReference type="Gene3D" id="4.10.1110.10">
    <property type="entry name" value="AN1-like Zinc finger"/>
    <property type="match status" value="1"/>
</dbReference>
<dbReference type="Pfam" id="PF01428">
    <property type="entry name" value="zf-AN1"/>
    <property type="match status" value="1"/>
</dbReference>
<dbReference type="SMART" id="SM00154">
    <property type="entry name" value="ZnF_AN1"/>
    <property type="match status" value="1"/>
</dbReference>
<keyword evidence="3 5" id="KW-0863">Zinc-finger</keyword>
<sequence length="169" mass="17755">NPRCGGMCSICFRNLGKAQDKPDKDAVASSSRGSKSGDPVAEGVDLSPATQRRPEAVPEAVPSAGQIAQPPNQHEGGHAAGGEPDGPADASGVASACGECSHPRKRRCTADNCKKRVGMMGFKCRCGGVFCEGHRYPEAHACEFDHKASERQKIASENPVVRGDKLDKI</sequence>
<dbReference type="InterPro" id="IPR035896">
    <property type="entry name" value="AN1-like_Znf"/>
</dbReference>
<evidence type="ECO:0000313" key="9">
    <source>
        <dbReference type="Proteomes" id="UP000708148"/>
    </source>
</evidence>
<evidence type="ECO:0000256" key="1">
    <source>
        <dbReference type="ARBA" id="ARBA00003732"/>
    </source>
</evidence>
<keyword evidence="2" id="KW-0479">Metal-binding</keyword>
<dbReference type="InterPro" id="IPR050652">
    <property type="entry name" value="AN1_A20_ZnFinger"/>
</dbReference>
<evidence type="ECO:0000256" key="3">
    <source>
        <dbReference type="ARBA" id="ARBA00022771"/>
    </source>
</evidence>
<dbReference type="PANTHER" id="PTHR10634">
    <property type="entry name" value="AN1-TYPE ZINC FINGER PROTEIN"/>
    <property type="match status" value="1"/>
</dbReference>
<feature type="domain" description="AN1-type" evidence="7">
    <location>
        <begin position="102"/>
        <end position="150"/>
    </location>
</feature>
<dbReference type="AlphaFoldDB" id="A0A8S1J9K2"/>
<reference evidence="8" key="1">
    <citation type="submission" date="2020-12" db="EMBL/GenBank/DDBJ databases">
        <authorList>
            <person name="Iha C."/>
        </authorList>
    </citation>
    <scope>NUCLEOTIDE SEQUENCE</scope>
</reference>
<evidence type="ECO:0000256" key="5">
    <source>
        <dbReference type="PROSITE-ProRule" id="PRU00449"/>
    </source>
</evidence>
<evidence type="ECO:0000259" key="7">
    <source>
        <dbReference type="PROSITE" id="PS51039"/>
    </source>
</evidence>
<feature type="region of interest" description="Disordered" evidence="6">
    <location>
        <begin position="148"/>
        <end position="169"/>
    </location>
</feature>
<gene>
    <name evidence="8" type="ORF">OSTQU699_LOCUS8064</name>
</gene>
<feature type="non-terminal residue" evidence="8">
    <location>
        <position position="1"/>
    </location>
</feature>
<dbReference type="InterPro" id="IPR000058">
    <property type="entry name" value="Znf_AN1"/>
</dbReference>
<dbReference type="Proteomes" id="UP000708148">
    <property type="component" value="Unassembled WGS sequence"/>
</dbReference>
<dbReference type="EMBL" id="CAJHUC010001921">
    <property type="protein sequence ID" value="CAD7702707.1"/>
    <property type="molecule type" value="Genomic_DNA"/>
</dbReference>
<keyword evidence="9" id="KW-1185">Reference proteome</keyword>
<comment type="caution">
    <text evidence="8">The sequence shown here is derived from an EMBL/GenBank/DDBJ whole genome shotgun (WGS) entry which is preliminary data.</text>
</comment>
<evidence type="ECO:0000256" key="4">
    <source>
        <dbReference type="ARBA" id="ARBA00022833"/>
    </source>
</evidence>
<evidence type="ECO:0000313" key="8">
    <source>
        <dbReference type="EMBL" id="CAD7702707.1"/>
    </source>
</evidence>
<name>A0A8S1J9K2_9CHLO</name>
<evidence type="ECO:0000256" key="6">
    <source>
        <dbReference type="SAM" id="MobiDB-lite"/>
    </source>
</evidence>
<dbReference type="PROSITE" id="PS51039">
    <property type="entry name" value="ZF_AN1"/>
    <property type="match status" value="1"/>
</dbReference>
<dbReference type="SUPFAM" id="SSF118310">
    <property type="entry name" value="AN1-like Zinc finger"/>
    <property type="match status" value="1"/>
</dbReference>
<dbReference type="GO" id="GO:0008270">
    <property type="term" value="F:zinc ion binding"/>
    <property type="evidence" value="ECO:0007669"/>
    <property type="project" value="UniProtKB-KW"/>
</dbReference>
<proteinExistence type="predicted"/>
<protein>
    <recommendedName>
        <fullName evidence="7">AN1-type domain-containing protein</fullName>
    </recommendedName>
</protein>
<comment type="function">
    <text evidence="1">May be involved in environmental stress response.</text>
</comment>
<dbReference type="OrthoDB" id="428577at2759"/>
<organism evidence="8 9">
    <name type="scientific">Ostreobium quekettii</name>
    <dbReference type="NCBI Taxonomy" id="121088"/>
    <lineage>
        <taxon>Eukaryota</taxon>
        <taxon>Viridiplantae</taxon>
        <taxon>Chlorophyta</taxon>
        <taxon>core chlorophytes</taxon>
        <taxon>Ulvophyceae</taxon>
        <taxon>TCBD clade</taxon>
        <taxon>Bryopsidales</taxon>
        <taxon>Ostreobineae</taxon>
        <taxon>Ostreobiaceae</taxon>
        <taxon>Ostreobium</taxon>
    </lineage>
</organism>
<dbReference type="PANTHER" id="PTHR10634:SF98">
    <property type="entry name" value="ZINC FINGER A20 AND AN1 DOMAIN-CONTAINING STRESS-ASSOCIATED PROTEIN 3"/>
    <property type="match status" value="1"/>
</dbReference>
<feature type="region of interest" description="Disordered" evidence="6">
    <location>
        <begin position="18"/>
        <end position="106"/>
    </location>
</feature>
<keyword evidence="4" id="KW-0862">Zinc</keyword>
<evidence type="ECO:0000256" key="2">
    <source>
        <dbReference type="ARBA" id="ARBA00022723"/>
    </source>
</evidence>
<accession>A0A8S1J9K2</accession>